<sequence length="128" mass="14977">MHGWLRDFYGLKLDNTMGRAILARSDQERVNRFEFNIGCGDQTPIYLGGEIERNEVGLVHFKLDQLLRHLLLDRTRGEGMNRSPDRRRARGYFHWGTGGKASHLDEVRSGVNRFELTIWVRVVTHHIY</sequence>
<proteinExistence type="predicted"/>
<protein>
    <submittedName>
        <fullName evidence="1">Uncharacterized protein</fullName>
    </submittedName>
</protein>
<organism evidence="1">
    <name type="scientific">Picea glauca</name>
    <name type="common">White spruce</name>
    <name type="synonym">Pinus glauca</name>
    <dbReference type="NCBI Taxonomy" id="3330"/>
    <lineage>
        <taxon>Eukaryota</taxon>
        <taxon>Viridiplantae</taxon>
        <taxon>Streptophyta</taxon>
        <taxon>Embryophyta</taxon>
        <taxon>Tracheophyta</taxon>
        <taxon>Spermatophyta</taxon>
        <taxon>Pinopsida</taxon>
        <taxon>Pinidae</taxon>
        <taxon>Conifers I</taxon>
        <taxon>Pinales</taxon>
        <taxon>Pinaceae</taxon>
        <taxon>Picea</taxon>
    </lineage>
</organism>
<gene>
    <name evidence="1" type="ORF">ABT39_MTgene6109</name>
</gene>
<comment type="caution">
    <text evidence="1">The sequence shown here is derived from an EMBL/GenBank/DDBJ whole genome shotgun (WGS) entry which is preliminary data.</text>
</comment>
<evidence type="ECO:0000313" key="1">
    <source>
        <dbReference type="EMBL" id="KUM47103.1"/>
    </source>
</evidence>
<reference evidence="1" key="1">
    <citation type="journal article" date="2015" name="Genome Biol. Evol.">
        <title>Organellar Genomes of White Spruce (Picea glauca): Assembly and Annotation.</title>
        <authorList>
            <person name="Jackman S.D."/>
            <person name="Warren R.L."/>
            <person name="Gibb E.A."/>
            <person name="Vandervalk B.P."/>
            <person name="Mohamadi H."/>
            <person name="Chu J."/>
            <person name="Raymond A."/>
            <person name="Pleasance S."/>
            <person name="Coope R."/>
            <person name="Wildung M.R."/>
            <person name="Ritland C.E."/>
            <person name="Bousquet J."/>
            <person name="Jones S.J."/>
            <person name="Bohlmann J."/>
            <person name="Birol I."/>
        </authorList>
    </citation>
    <scope>NUCLEOTIDE SEQUENCE [LARGE SCALE GENOMIC DNA]</scope>
    <source>
        <tissue evidence="1">Flushing bud</tissue>
    </source>
</reference>
<dbReference type="EMBL" id="LKAM01000008">
    <property type="protein sequence ID" value="KUM47103.1"/>
    <property type="molecule type" value="Genomic_DNA"/>
</dbReference>
<keyword evidence="1" id="KW-0496">Mitochondrion</keyword>
<dbReference type="AlphaFoldDB" id="A0A117NGP0"/>
<geneLocation type="mitochondrion" evidence="1"/>
<accession>A0A117NGP0</accession>
<name>A0A117NGP0_PICGL</name>